<reference evidence="14" key="1">
    <citation type="submission" date="2005-09" db="EMBL/GenBank/DDBJ databases">
        <title>Complete genome sequence of Clostridium kluyveri and comparative genomics of Clostridia species.</title>
        <authorList>
            <person name="Inui M."/>
            <person name="Nonaka H."/>
            <person name="Shinoda Y."/>
            <person name="Ikenaga Y."/>
            <person name="Abe M."/>
            <person name="Naito K."/>
            <person name="Vertes A.A."/>
            <person name="Yukawa H."/>
        </authorList>
    </citation>
    <scope>NUCLEOTIDE SEQUENCE [LARGE SCALE GENOMIC DNA]</scope>
    <source>
        <strain evidence="14">NBRC 12016</strain>
    </source>
</reference>
<dbReference type="InterPro" id="IPR006274">
    <property type="entry name" value="CarbamoylP_synth_ssu"/>
</dbReference>
<keyword evidence="7 11" id="KW-0315">Glutamine amidotransferase</keyword>
<keyword evidence="11" id="KW-0028">Amino-acid biosynthesis</keyword>
<feature type="active site" evidence="11">
    <location>
        <position position="338"/>
    </location>
</feature>
<comment type="subunit">
    <text evidence="11">Composed of two chains; the small (or glutamine) chain promotes the hydrolysis of glutamine to ammonia, which is used by the large (or ammonia) chain to synthesize carbamoyl phosphate. Tetramer of heterodimers (alpha,beta)4.</text>
</comment>
<dbReference type="FunFam" id="3.50.30.20:FF:000001">
    <property type="entry name" value="Carbamoyl-phosphate synthase small chain"/>
    <property type="match status" value="1"/>
</dbReference>
<comment type="similarity">
    <text evidence="3 11">Belongs to the CarA family.</text>
</comment>
<dbReference type="InterPro" id="IPR017926">
    <property type="entry name" value="GATASE"/>
</dbReference>
<feature type="binding site" evidence="11">
    <location>
        <position position="224"/>
    </location>
    <ligand>
        <name>L-glutamine</name>
        <dbReference type="ChEBI" id="CHEBI:58359"/>
    </ligand>
</feature>
<dbReference type="GO" id="GO:0006207">
    <property type="term" value="P:'de novo' pyrimidine nucleobase biosynthetic process"/>
    <property type="evidence" value="ECO:0007669"/>
    <property type="project" value="InterPro"/>
</dbReference>
<dbReference type="PRINTS" id="PR00096">
    <property type="entry name" value="GATASE"/>
</dbReference>
<evidence type="ECO:0000313" key="13">
    <source>
        <dbReference type="EMBL" id="BAH07144.1"/>
    </source>
</evidence>
<feature type="region of interest" description="CPSase" evidence="11">
    <location>
        <begin position="1"/>
        <end position="175"/>
    </location>
</feature>
<dbReference type="CDD" id="cd01744">
    <property type="entry name" value="GATase1_CPSase"/>
    <property type="match status" value="1"/>
</dbReference>
<dbReference type="GO" id="GO:0004088">
    <property type="term" value="F:carbamoyl-phosphate synthase (glutamine-hydrolyzing) activity"/>
    <property type="evidence" value="ECO:0007669"/>
    <property type="project" value="UniProtKB-UniRule"/>
</dbReference>
<evidence type="ECO:0000256" key="4">
    <source>
        <dbReference type="ARBA" id="ARBA00022598"/>
    </source>
</evidence>
<comment type="catalytic activity">
    <reaction evidence="9 11">
        <text>hydrogencarbonate + L-glutamine + 2 ATP + H2O = carbamoyl phosphate + L-glutamate + 2 ADP + phosphate + 2 H(+)</text>
        <dbReference type="Rhea" id="RHEA:18633"/>
        <dbReference type="ChEBI" id="CHEBI:15377"/>
        <dbReference type="ChEBI" id="CHEBI:15378"/>
        <dbReference type="ChEBI" id="CHEBI:17544"/>
        <dbReference type="ChEBI" id="CHEBI:29985"/>
        <dbReference type="ChEBI" id="CHEBI:30616"/>
        <dbReference type="ChEBI" id="CHEBI:43474"/>
        <dbReference type="ChEBI" id="CHEBI:58228"/>
        <dbReference type="ChEBI" id="CHEBI:58359"/>
        <dbReference type="ChEBI" id="CHEBI:456216"/>
        <dbReference type="EC" id="6.3.5.5"/>
    </reaction>
</comment>
<dbReference type="Pfam" id="PF00988">
    <property type="entry name" value="CPSase_sm_chain"/>
    <property type="match status" value="1"/>
</dbReference>
<dbReference type="EC" id="6.3.5.5" evidence="11"/>
<dbReference type="NCBIfam" id="NF009475">
    <property type="entry name" value="PRK12838.1"/>
    <property type="match status" value="1"/>
</dbReference>
<feature type="binding site" evidence="11">
    <location>
        <position position="255"/>
    </location>
    <ligand>
        <name>L-glutamine</name>
        <dbReference type="ChEBI" id="CHEBI:58359"/>
    </ligand>
</feature>
<evidence type="ECO:0000256" key="1">
    <source>
        <dbReference type="ARBA" id="ARBA00004812"/>
    </source>
</evidence>
<protein>
    <recommendedName>
        <fullName evidence="11">Carbamoyl phosphate synthase small chain</fullName>
        <ecNumber evidence="11">6.3.5.5</ecNumber>
    </recommendedName>
    <alternativeName>
        <fullName evidence="11">Carbamoyl phosphate synthetase glutamine chain</fullName>
    </alternativeName>
</protein>
<evidence type="ECO:0000256" key="9">
    <source>
        <dbReference type="ARBA" id="ARBA00048816"/>
    </source>
</evidence>
<dbReference type="GO" id="GO:0004359">
    <property type="term" value="F:glutaminase activity"/>
    <property type="evidence" value="ECO:0007669"/>
    <property type="project" value="RHEA"/>
</dbReference>
<feature type="binding site" evidence="11">
    <location>
        <position position="252"/>
    </location>
    <ligand>
        <name>L-glutamine</name>
        <dbReference type="ChEBI" id="CHEBI:58359"/>
    </ligand>
</feature>
<dbReference type="GO" id="GO:0006526">
    <property type="term" value="P:L-arginine biosynthetic process"/>
    <property type="evidence" value="ECO:0007669"/>
    <property type="project" value="UniProtKB-UniRule"/>
</dbReference>
<sequence>MKRGNIMNSILYLEDGTVFMGKAIGQMGITVGELVFNTSMTGYQEILTDPSYAGQVITMCYPYIGNYGINYNSSQSEKIQVKGIVVKNMYNDTSHYLSENSFEGFLKENNIVGISGIDTRSITKKIRASGTMKCVICSKNESINEIKNMLNFYDDEKLVAQVSTSSIKKIKGNGPRVAVLDFGIKNNIIENLKSRNCDITIFPYNTSYENIMSINPKGILLSNGPGDPKDVYDVVGVIKKMISTVPIFGICLGHQLLSLALGGDTYKMKFGHRGGNHGVYDSDTDKSFITSQNHGYAVKRDSLDKNNIKITHVNLNDNTVEGFRHKTLPIFSVQFHPEGSPGPTDTSYLFDKFLSLMTLV</sequence>
<proteinExistence type="inferred from homology"/>
<dbReference type="GO" id="GO:0006541">
    <property type="term" value="P:glutamine metabolic process"/>
    <property type="evidence" value="ECO:0007669"/>
    <property type="project" value="InterPro"/>
</dbReference>
<evidence type="ECO:0000256" key="11">
    <source>
        <dbReference type="HAMAP-Rule" id="MF_01209"/>
    </source>
</evidence>
<keyword evidence="5 11" id="KW-0547">Nucleotide-binding</keyword>
<dbReference type="PRINTS" id="PR00099">
    <property type="entry name" value="CPSGATASE"/>
</dbReference>
<gene>
    <name evidence="11" type="primary">carA</name>
    <name evidence="13" type="ordered locus">CKR_2093</name>
</gene>
<feature type="binding site" evidence="11">
    <location>
        <position position="295"/>
    </location>
    <ligand>
        <name>L-glutamine</name>
        <dbReference type="ChEBI" id="CHEBI:58359"/>
    </ligand>
</feature>
<feature type="binding site" evidence="11">
    <location>
        <position position="296"/>
    </location>
    <ligand>
        <name>L-glutamine</name>
        <dbReference type="ChEBI" id="CHEBI:58359"/>
    </ligand>
</feature>
<comment type="pathway">
    <text evidence="2 11">Amino-acid biosynthesis; L-arginine biosynthesis; carbamoyl phosphate from bicarbonate: step 1/1.</text>
</comment>
<feature type="domain" description="Carbamoyl-phosphate synthase small subunit N-terminal" evidence="12">
    <location>
        <begin position="7"/>
        <end position="137"/>
    </location>
</feature>
<evidence type="ECO:0000256" key="8">
    <source>
        <dbReference type="ARBA" id="ARBA00022975"/>
    </source>
</evidence>
<dbReference type="PANTHER" id="PTHR43418">
    <property type="entry name" value="MULTIFUNCTIONAL TRYPTOPHAN BIOSYNTHESIS PROTEIN-RELATED"/>
    <property type="match status" value="1"/>
</dbReference>
<feature type="binding site" evidence="11">
    <location>
        <position position="51"/>
    </location>
    <ligand>
        <name>L-glutamine</name>
        <dbReference type="ChEBI" id="CHEBI:58359"/>
    </ligand>
</feature>
<feature type="active site" evidence="11">
    <location>
        <position position="336"/>
    </location>
</feature>
<dbReference type="HOGENOM" id="CLU_035901_2_1_9"/>
<organism evidence="13 14">
    <name type="scientific">Clostridium kluyveri (strain NBRC 12016)</name>
    <dbReference type="NCBI Taxonomy" id="583346"/>
    <lineage>
        <taxon>Bacteria</taxon>
        <taxon>Bacillati</taxon>
        <taxon>Bacillota</taxon>
        <taxon>Clostridia</taxon>
        <taxon>Eubacteriales</taxon>
        <taxon>Clostridiaceae</taxon>
        <taxon>Clostridium</taxon>
    </lineage>
</organism>
<dbReference type="SUPFAM" id="SSF52317">
    <property type="entry name" value="Class I glutamine amidotransferase-like"/>
    <property type="match status" value="1"/>
</dbReference>
<accession>B9E3R9</accession>
<evidence type="ECO:0000313" key="14">
    <source>
        <dbReference type="Proteomes" id="UP000007969"/>
    </source>
</evidence>
<dbReference type="PRINTS" id="PR00097">
    <property type="entry name" value="ANTSNTHASEII"/>
</dbReference>
<keyword evidence="8 11" id="KW-0665">Pyrimidine biosynthesis</keyword>
<dbReference type="GO" id="GO:0005524">
    <property type="term" value="F:ATP binding"/>
    <property type="evidence" value="ECO:0007669"/>
    <property type="project" value="UniProtKB-UniRule"/>
</dbReference>
<name>B9E3R9_CLOK1</name>
<dbReference type="InterPro" id="IPR029062">
    <property type="entry name" value="Class_I_gatase-like"/>
</dbReference>
<dbReference type="UniPathway" id="UPA00070">
    <property type="reaction ID" value="UER00115"/>
</dbReference>
<evidence type="ECO:0000256" key="6">
    <source>
        <dbReference type="ARBA" id="ARBA00022840"/>
    </source>
</evidence>
<dbReference type="HAMAP" id="MF_01209">
    <property type="entry name" value="CPSase_S_chain"/>
    <property type="match status" value="1"/>
</dbReference>
<keyword evidence="11" id="KW-0055">Arginine biosynthesis</keyword>
<dbReference type="NCBIfam" id="TIGR01368">
    <property type="entry name" value="CPSaseIIsmall"/>
    <property type="match status" value="1"/>
</dbReference>
<evidence type="ECO:0000256" key="7">
    <source>
        <dbReference type="ARBA" id="ARBA00022962"/>
    </source>
</evidence>
<keyword evidence="4 11" id="KW-0436">Ligase</keyword>
<dbReference type="Proteomes" id="UP000007969">
    <property type="component" value="Chromosome"/>
</dbReference>
<dbReference type="InterPro" id="IPR036480">
    <property type="entry name" value="CarbP_synth_ssu_N_sf"/>
</dbReference>
<dbReference type="Gene3D" id="3.40.50.880">
    <property type="match status" value="1"/>
</dbReference>
<dbReference type="SMART" id="SM01097">
    <property type="entry name" value="CPSase_sm_chain"/>
    <property type="match status" value="1"/>
</dbReference>
<dbReference type="InterPro" id="IPR002474">
    <property type="entry name" value="CarbamoylP_synth_ssu_N"/>
</dbReference>
<dbReference type="UniPathway" id="UPA00068">
    <property type="reaction ID" value="UER00171"/>
</dbReference>
<feature type="binding site" evidence="11">
    <location>
        <position position="226"/>
    </location>
    <ligand>
        <name>L-glutamine</name>
        <dbReference type="ChEBI" id="CHEBI:58359"/>
    </ligand>
</feature>
<dbReference type="AlphaFoldDB" id="B9E3R9"/>
<dbReference type="KEGG" id="ckr:CKR_2093"/>
<keyword evidence="6 11" id="KW-0067">ATP-binding</keyword>
<dbReference type="Pfam" id="PF00117">
    <property type="entry name" value="GATase"/>
    <property type="match status" value="1"/>
</dbReference>
<dbReference type="GO" id="GO:0044205">
    <property type="term" value="P:'de novo' UMP biosynthetic process"/>
    <property type="evidence" value="ECO:0007669"/>
    <property type="project" value="UniProtKB-UniRule"/>
</dbReference>
<dbReference type="PANTHER" id="PTHR43418:SF7">
    <property type="entry name" value="CARBAMOYL-PHOSPHATE SYNTHASE SMALL CHAIN"/>
    <property type="match status" value="1"/>
</dbReference>
<dbReference type="Gene3D" id="3.50.30.20">
    <property type="entry name" value="Carbamoyl-phosphate synthase small subunit, N-terminal domain"/>
    <property type="match status" value="1"/>
</dbReference>
<feature type="binding site" evidence="11">
    <location>
        <position position="293"/>
    </location>
    <ligand>
        <name>L-glutamine</name>
        <dbReference type="ChEBI" id="CHEBI:58359"/>
    </ligand>
</feature>
<dbReference type="EMBL" id="AP009049">
    <property type="protein sequence ID" value="BAH07144.1"/>
    <property type="molecule type" value="Genomic_DNA"/>
</dbReference>
<comment type="catalytic activity">
    <reaction evidence="10 11">
        <text>L-glutamine + H2O = L-glutamate + NH4(+)</text>
        <dbReference type="Rhea" id="RHEA:15889"/>
        <dbReference type="ChEBI" id="CHEBI:15377"/>
        <dbReference type="ChEBI" id="CHEBI:28938"/>
        <dbReference type="ChEBI" id="CHEBI:29985"/>
        <dbReference type="ChEBI" id="CHEBI:58359"/>
    </reaction>
</comment>
<feature type="active site" description="Nucleophile" evidence="11">
    <location>
        <position position="251"/>
    </location>
</feature>
<comment type="function">
    <text evidence="11">Small subunit of the glutamine-dependent carbamoyl phosphate synthetase (CPSase). CPSase catalyzes the formation of carbamoyl phosphate from the ammonia moiety of glutamine, carbonate, and phosphate donated by ATP, constituting the first step of 2 biosynthetic pathways, one leading to arginine and/or urea and the other to pyrimidine nucleotides. The small subunit (glutamine amidotransferase) binds and cleaves glutamine to supply the large subunit with the substrate ammonia.</text>
</comment>
<evidence type="ECO:0000259" key="12">
    <source>
        <dbReference type="SMART" id="SM01097"/>
    </source>
</evidence>
<evidence type="ECO:0000256" key="2">
    <source>
        <dbReference type="ARBA" id="ARBA00005077"/>
    </source>
</evidence>
<dbReference type="InterPro" id="IPR050472">
    <property type="entry name" value="Anth_synth/Amidotransfase"/>
</dbReference>
<dbReference type="InterPro" id="IPR035686">
    <property type="entry name" value="CPSase_GATase1"/>
</dbReference>
<dbReference type="PROSITE" id="PS51273">
    <property type="entry name" value="GATASE_TYPE_1"/>
    <property type="match status" value="1"/>
</dbReference>
<evidence type="ECO:0000256" key="10">
    <source>
        <dbReference type="ARBA" id="ARBA00049285"/>
    </source>
</evidence>
<evidence type="ECO:0000256" key="5">
    <source>
        <dbReference type="ARBA" id="ARBA00022741"/>
    </source>
</evidence>
<comment type="pathway">
    <text evidence="1 11">Pyrimidine metabolism; UMP biosynthesis via de novo pathway; (S)-dihydroorotate from bicarbonate: step 1/3.</text>
</comment>
<dbReference type="SUPFAM" id="SSF52021">
    <property type="entry name" value="Carbamoyl phosphate synthetase, small subunit N-terminal domain"/>
    <property type="match status" value="1"/>
</dbReference>
<evidence type="ECO:0000256" key="3">
    <source>
        <dbReference type="ARBA" id="ARBA00007800"/>
    </source>
</evidence>